<dbReference type="SUPFAM" id="SSF48371">
    <property type="entry name" value="ARM repeat"/>
    <property type="match status" value="1"/>
</dbReference>
<gene>
    <name evidence="6" type="ORF">LTR82_003804</name>
</gene>
<dbReference type="GO" id="GO:0030488">
    <property type="term" value="P:tRNA methylation"/>
    <property type="evidence" value="ECO:0007669"/>
    <property type="project" value="TreeGrafter"/>
</dbReference>
<dbReference type="EMBL" id="JASUXU010000007">
    <property type="protein sequence ID" value="KAK0325520.1"/>
    <property type="molecule type" value="Genomic_DNA"/>
</dbReference>
<dbReference type="Proteomes" id="UP001168146">
    <property type="component" value="Unassembled WGS sequence"/>
</dbReference>
<dbReference type="InterPro" id="IPR056842">
    <property type="entry name" value="THADA-like_TPR_C"/>
</dbReference>
<dbReference type="InterPro" id="IPR019442">
    <property type="entry name" value="THADA/TRM732_DUF2428"/>
</dbReference>
<evidence type="ECO:0008006" key="8">
    <source>
        <dbReference type="Google" id="ProtNLM"/>
    </source>
</evidence>
<keyword evidence="2" id="KW-0819">tRNA processing</keyword>
<dbReference type="PANTHER" id="PTHR14387">
    <property type="entry name" value="THADA/DEATH RECEPTOR INTERACTING PROTEIN"/>
    <property type="match status" value="1"/>
</dbReference>
<proteinExistence type="inferred from homology"/>
<dbReference type="GO" id="GO:0005829">
    <property type="term" value="C:cytosol"/>
    <property type="evidence" value="ECO:0007669"/>
    <property type="project" value="TreeGrafter"/>
</dbReference>
<organism evidence="6 7">
    <name type="scientific">Friedmanniomyces endolithicus</name>
    <dbReference type="NCBI Taxonomy" id="329885"/>
    <lineage>
        <taxon>Eukaryota</taxon>
        <taxon>Fungi</taxon>
        <taxon>Dikarya</taxon>
        <taxon>Ascomycota</taxon>
        <taxon>Pezizomycotina</taxon>
        <taxon>Dothideomycetes</taxon>
        <taxon>Dothideomycetidae</taxon>
        <taxon>Mycosphaerellales</taxon>
        <taxon>Teratosphaeriaceae</taxon>
        <taxon>Friedmanniomyces</taxon>
    </lineage>
</organism>
<comment type="similarity">
    <text evidence="1">Belongs to the THADA family.</text>
</comment>
<dbReference type="PANTHER" id="PTHR14387:SF0">
    <property type="entry name" value="DUF2428 DOMAIN-CONTAINING PROTEIN"/>
    <property type="match status" value="1"/>
</dbReference>
<evidence type="ECO:0000259" key="4">
    <source>
        <dbReference type="Pfam" id="PF25150"/>
    </source>
</evidence>
<dbReference type="Pfam" id="PF25151">
    <property type="entry name" value="TPR_Trm732_C"/>
    <property type="match status" value="1"/>
</dbReference>
<dbReference type="Pfam" id="PF25150">
    <property type="entry name" value="TPR_Trm732"/>
    <property type="match status" value="1"/>
</dbReference>
<evidence type="ECO:0000313" key="7">
    <source>
        <dbReference type="Proteomes" id="UP001168146"/>
    </source>
</evidence>
<dbReference type="InterPro" id="IPR051954">
    <property type="entry name" value="tRNA_methyltransferase_THADA"/>
</dbReference>
<evidence type="ECO:0000259" key="5">
    <source>
        <dbReference type="Pfam" id="PF25151"/>
    </source>
</evidence>
<evidence type="ECO:0000313" key="6">
    <source>
        <dbReference type="EMBL" id="KAK0325520.1"/>
    </source>
</evidence>
<dbReference type="Pfam" id="PF10350">
    <property type="entry name" value="DUF2428"/>
    <property type="match status" value="1"/>
</dbReference>
<evidence type="ECO:0000256" key="2">
    <source>
        <dbReference type="ARBA" id="ARBA00022694"/>
    </source>
</evidence>
<name>A0AAN6JD19_9PEZI</name>
<evidence type="ECO:0000256" key="1">
    <source>
        <dbReference type="ARBA" id="ARBA00010409"/>
    </source>
</evidence>
<dbReference type="InterPro" id="IPR016024">
    <property type="entry name" value="ARM-type_fold"/>
</dbReference>
<sequence>MDLTGHTAILDEGQLRHMSRNIRDLIPGESGPDVIKQADVILASVYDAAATSGASVPYRVAAWNALSAAFERCAQHHDANTRHAILIRWWTRVFDLYFAQAHSVRPKSGRQLLTALATVVGRTGRDSMPKGAMNHACRSMVEPLSRGQDDPRVKTCTLALVHFMSTGVVSLDEVMHQYSAVSSTRSTSHEAVGLAGIEALLGELFRWTGKADFGSTVGQLISIILDGATHEPVSTQDHESSRSDCSLWSSALRRAIQDDSIDLQTLRVHLLPTLFKRSSPDYYIFLQAIGLRGLLHPRQRSTANGDNLQLRLLCASLQAGKDLGILCEAGSGEIFYQDQTVNLPIRGVARLLHHSVPAVRLTALSLLITSRAATHPISLSALTAIRRHLGHFFADTDADFRSEVCGLVQRLIDRIRAITAVLARQTSYHGGILHLSNDAESAETLRYHKDFLVWLSRFLRWELRPTASYQRHITGLKCILIAARSGLDYTVPSGKLSKSALGEAKWPFRFHLLSRALCGLLLDRVVDPFDDVRQTAAAILRLYPADSRDCQRQTELTLSRAEHAMLASGRADQADGVAHLYALLQRQRQGNGNTFLLIERLEHMISTAQANLSEAVARYPLHGLLTSMRYILERSQQSLVHESRYLTRLVEALNGIWEIVKPILCDDAPEGYAPERADNTEDVSTKDTLSYCWRALKESSMLLSTMLQDLSMAESDYARKLAELCFTQLAELRHRGAFSTVAQTWVVCCLSSRDKVTVDGQSVLQQYYASVMSILRNKTTINTRRSAGLPSLLCGILIADTDGQLLKQTFADLEAIARDEVAPDAVQEGSLPQVHAMNCLKDVLKNSRLGERAEQYVPVALRLAADALQSRAWAVRNCGLMLFRAVIDRLLGTSNAYTEAEARTQRRLSAEQHPHLLETVFELLESPLEAPELVAARSEGVFLALQLLERLRVPGDRNAAMRQAVSALMGSPRWHVRAKAAHTYATFIGDDEAFEAFEALLRTTTESQNALHGALLCARHMNKRLMLMYGHRLQVDLSRSAVQDESPLSMALIMGRMNELYNRNTCPSTKAAYIDLVIDVTISTCSHRSSLGDVAHPDRPAIIDHVWTLAELRVHMDAGASTVALRLALTRLLACQLLLTTKMPRDMQPDLGLLLTTLSKHDADACTAFFSEATSILRCSYEVTKAGLRTVLESFDDIGQGPDVSLRLRSQILELLLCVDDRRPKIIVSPSVMTLDGAMPQSTNQLLLDLQLQWRAACIERALCNQEVVSPSLIKHVHDWTSCCVAAVKGEAIHSRDAAALALARLRSTWTVLDSTRGMSRDMLGLCMAVYDLLNDDDEDIRLLAATTTSRILATDDGIACDRASVPAVASQSLLTFMIRKWSTDPDFAQEVTHRAFHALRSGQLNVKPWSQDDAKTSTSLFAEEKQNLYVDEAREVKAWSQVLMSLPPTAVPKRLVRHLSLNVTEGLNALIFHATEPNGGPLGWSSRPEHFTLGLQIIYGAQYLLWLSKAGVDLAVRPCTLRFQLANLAFCQNSLGCHALLRDEAERVLVKSTVDMLSAVHSVLRGIIDR</sequence>
<feature type="domain" description="DUF2428" evidence="3">
    <location>
        <begin position="645"/>
        <end position="874"/>
    </location>
</feature>
<feature type="domain" description="tRNA (32-2'-O)-methyltransferase regulator THADA-like TPR repeats region" evidence="4">
    <location>
        <begin position="246"/>
        <end position="534"/>
    </location>
</feature>
<feature type="domain" description="tRNA (32-2'-O)-methyltransferase regulator THADA-like C-terminal TPR repeats region" evidence="5">
    <location>
        <begin position="876"/>
        <end position="1020"/>
    </location>
</feature>
<dbReference type="InterPro" id="IPR056843">
    <property type="entry name" value="THADA-like_TPR"/>
</dbReference>
<evidence type="ECO:0000259" key="3">
    <source>
        <dbReference type="Pfam" id="PF10350"/>
    </source>
</evidence>
<comment type="caution">
    <text evidence="6">The sequence shown here is derived from an EMBL/GenBank/DDBJ whole genome shotgun (WGS) entry which is preliminary data.</text>
</comment>
<protein>
    <recommendedName>
        <fullName evidence="8">DUF2428 domain-containing protein</fullName>
    </recommendedName>
</protein>
<reference evidence="6" key="1">
    <citation type="submission" date="2021-12" db="EMBL/GenBank/DDBJ databases">
        <title>Black yeast isolated from Biological Soil Crust.</title>
        <authorList>
            <person name="Kurbessoian T."/>
        </authorList>
    </citation>
    <scope>NUCLEOTIDE SEQUENCE</scope>
    <source>
        <strain evidence="6">CCFEE 5208</strain>
    </source>
</reference>
<accession>A0AAN6JD19</accession>
<dbReference type="Pfam" id="PF26523">
    <property type="entry name" value="Trm732_C"/>
    <property type="match status" value="1"/>
</dbReference>